<evidence type="ECO:0000256" key="4">
    <source>
        <dbReference type="ARBA" id="ARBA00022824"/>
    </source>
</evidence>
<reference evidence="12" key="2">
    <citation type="submission" date="2023-06" db="EMBL/GenBank/DDBJ databases">
        <authorList>
            <consortium name="Lawrence Berkeley National Laboratory"/>
            <person name="Haridas S."/>
            <person name="Hensen N."/>
            <person name="Bonometti L."/>
            <person name="Westerberg I."/>
            <person name="Brannstrom I.O."/>
            <person name="Guillou S."/>
            <person name="Cros-Aarteil S."/>
            <person name="Calhoun S."/>
            <person name="Kuo A."/>
            <person name="Mondo S."/>
            <person name="Pangilinan J."/>
            <person name="Riley R."/>
            <person name="Labutti K."/>
            <person name="Andreopoulos B."/>
            <person name="Lipzen A."/>
            <person name="Chen C."/>
            <person name="Yanf M."/>
            <person name="Daum C."/>
            <person name="Ng V."/>
            <person name="Clum A."/>
            <person name="Steindorff A."/>
            <person name="Ohm R."/>
            <person name="Martin F."/>
            <person name="Silar P."/>
            <person name="Natvig D."/>
            <person name="Lalanne C."/>
            <person name="Gautier V."/>
            <person name="Ament-Velasquez S.L."/>
            <person name="Kruys A."/>
            <person name="Hutchinson M.I."/>
            <person name="Powell A.J."/>
            <person name="Barry K."/>
            <person name="Miller A.N."/>
            <person name="Grigoriev I.V."/>
            <person name="Debuchy R."/>
            <person name="Gladieux P."/>
            <person name="Thoren M.H."/>
            <person name="Johannesson H."/>
        </authorList>
    </citation>
    <scope>NUCLEOTIDE SEQUENCE</scope>
    <source>
        <strain evidence="12">CBS 958.72</strain>
    </source>
</reference>
<evidence type="ECO:0000256" key="9">
    <source>
        <dbReference type="ARBA" id="ARBA00037934"/>
    </source>
</evidence>
<dbReference type="GO" id="GO:0005789">
    <property type="term" value="C:endoplasmic reticulum membrane"/>
    <property type="evidence" value="ECO:0007669"/>
    <property type="project" value="UniProtKB-SubCell"/>
</dbReference>
<dbReference type="GO" id="GO:0005484">
    <property type="term" value="F:SNAP receptor activity"/>
    <property type="evidence" value="ECO:0007669"/>
    <property type="project" value="InterPro"/>
</dbReference>
<keyword evidence="7" id="KW-0175">Coiled coil</keyword>
<evidence type="ECO:0000256" key="5">
    <source>
        <dbReference type="ARBA" id="ARBA00022892"/>
    </source>
</evidence>
<dbReference type="InterPro" id="IPR056173">
    <property type="entry name" value="Sec20_C"/>
</dbReference>
<accession>A0AAE0NKV1</accession>
<organism evidence="12 13">
    <name type="scientific">Lasiosphaeria ovina</name>
    <dbReference type="NCBI Taxonomy" id="92902"/>
    <lineage>
        <taxon>Eukaryota</taxon>
        <taxon>Fungi</taxon>
        <taxon>Dikarya</taxon>
        <taxon>Ascomycota</taxon>
        <taxon>Pezizomycotina</taxon>
        <taxon>Sordariomycetes</taxon>
        <taxon>Sordariomycetidae</taxon>
        <taxon>Sordariales</taxon>
        <taxon>Lasiosphaeriaceae</taxon>
        <taxon>Lasiosphaeria</taxon>
    </lineage>
</organism>
<evidence type="ECO:0000313" key="13">
    <source>
        <dbReference type="Proteomes" id="UP001287356"/>
    </source>
</evidence>
<feature type="compositionally biased region" description="Low complexity" evidence="10">
    <location>
        <begin position="166"/>
        <end position="193"/>
    </location>
</feature>
<dbReference type="EMBL" id="JAULSN010000001">
    <property type="protein sequence ID" value="KAK3383234.1"/>
    <property type="molecule type" value="Genomic_DNA"/>
</dbReference>
<dbReference type="Pfam" id="PF03908">
    <property type="entry name" value="Sec20"/>
    <property type="match status" value="1"/>
</dbReference>
<name>A0AAE0NKV1_9PEZI</name>
<evidence type="ECO:0000256" key="8">
    <source>
        <dbReference type="ARBA" id="ARBA00023136"/>
    </source>
</evidence>
<keyword evidence="8" id="KW-0472">Membrane</keyword>
<evidence type="ECO:0000256" key="3">
    <source>
        <dbReference type="ARBA" id="ARBA00022692"/>
    </source>
</evidence>
<protein>
    <recommendedName>
        <fullName evidence="11">Sec20 C-terminal domain-containing protein</fullName>
    </recommendedName>
</protein>
<evidence type="ECO:0000259" key="11">
    <source>
        <dbReference type="Pfam" id="PF03908"/>
    </source>
</evidence>
<comment type="subcellular location">
    <subcellularLocation>
        <location evidence="1">Endoplasmic reticulum membrane</location>
        <topology evidence="1">Single-pass type IV membrane protein</topology>
    </subcellularLocation>
</comment>
<evidence type="ECO:0000256" key="2">
    <source>
        <dbReference type="ARBA" id="ARBA00022448"/>
    </source>
</evidence>
<feature type="region of interest" description="Disordered" evidence="10">
    <location>
        <begin position="407"/>
        <end position="463"/>
    </location>
</feature>
<keyword evidence="4" id="KW-0256">Endoplasmic reticulum</keyword>
<evidence type="ECO:0000256" key="10">
    <source>
        <dbReference type="SAM" id="MobiDB-lite"/>
    </source>
</evidence>
<comment type="caution">
    <text evidence="12">The sequence shown here is derived from an EMBL/GenBank/DDBJ whole genome shotgun (WGS) entry which is preliminary data.</text>
</comment>
<dbReference type="GO" id="GO:0031201">
    <property type="term" value="C:SNARE complex"/>
    <property type="evidence" value="ECO:0007669"/>
    <property type="project" value="TreeGrafter"/>
</dbReference>
<dbReference type="PANTHER" id="PTHR12825">
    <property type="entry name" value="BNIP1-RELATED"/>
    <property type="match status" value="1"/>
</dbReference>
<dbReference type="Proteomes" id="UP001287356">
    <property type="component" value="Unassembled WGS sequence"/>
</dbReference>
<feature type="compositionally biased region" description="Basic and acidic residues" evidence="10">
    <location>
        <begin position="421"/>
        <end position="438"/>
    </location>
</feature>
<feature type="domain" description="Sec20 C-terminal" evidence="11">
    <location>
        <begin position="222"/>
        <end position="309"/>
    </location>
</feature>
<keyword evidence="2" id="KW-0813">Transport</keyword>
<proteinExistence type="inferred from homology"/>
<evidence type="ECO:0000256" key="1">
    <source>
        <dbReference type="ARBA" id="ARBA00004163"/>
    </source>
</evidence>
<dbReference type="AlphaFoldDB" id="A0AAE0NKV1"/>
<dbReference type="PANTHER" id="PTHR12825:SF0">
    <property type="entry name" value="VESICLE TRANSPORT PROTEIN SEC20"/>
    <property type="match status" value="1"/>
</dbReference>
<evidence type="ECO:0000313" key="12">
    <source>
        <dbReference type="EMBL" id="KAK3383234.1"/>
    </source>
</evidence>
<evidence type="ECO:0000256" key="6">
    <source>
        <dbReference type="ARBA" id="ARBA00022989"/>
    </source>
</evidence>
<feature type="region of interest" description="Disordered" evidence="10">
    <location>
        <begin position="162"/>
        <end position="220"/>
    </location>
</feature>
<feature type="compositionally biased region" description="Basic and acidic residues" evidence="10">
    <location>
        <begin position="205"/>
        <end position="216"/>
    </location>
</feature>
<keyword evidence="6" id="KW-1133">Transmembrane helix</keyword>
<gene>
    <name evidence="12" type="ORF">B0T24DRAFT_715171</name>
</gene>
<keyword evidence="3" id="KW-0812">Transmembrane</keyword>
<keyword evidence="5" id="KW-0931">ER-Golgi transport</keyword>
<dbReference type="InterPro" id="IPR005606">
    <property type="entry name" value="Sec20"/>
</dbReference>
<dbReference type="GO" id="GO:0006890">
    <property type="term" value="P:retrograde vesicle-mediated transport, Golgi to endoplasmic reticulum"/>
    <property type="evidence" value="ECO:0007669"/>
    <property type="project" value="InterPro"/>
</dbReference>
<evidence type="ECO:0000256" key="7">
    <source>
        <dbReference type="ARBA" id="ARBA00023054"/>
    </source>
</evidence>
<keyword evidence="13" id="KW-1185">Reference proteome</keyword>
<comment type="similarity">
    <text evidence="9">Belongs to the SEC20 family.</text>
</comment>
<sequence>MASFEALHNRLAALQETTGQLKELIDRLATLKFEPGSVPLTSSISSITAAGKGGDGDDGSDNVAAELSAEISQILREEDEDLELLQEEIIDLRPGRPGSDTEHAKARLKEGAQRLEQDLKLCRTSFRAAQIAARRSMESAQKLERELLIASYVANASAVLRRQQDQQDGNDNGNDDGNNSQNHQQQQQVQHQVLFTARDRRRWREKNETGTDHNRDVVTAGSDVTEALRRTHALITGEVSKSAFAAQTLAESSAALRELQQTYEGVDGLLRRSRALLGTLLTSQKSDTWYLRTAMYMLLSTLAWLVFRRFLYGPLWWVLWLPLRTSLLAGRALTSTALGAIGGGGGGGGGGDGQQQAASSASIKIRGIETTAVPTVRLGDERDSAAAVDTDSMLDKIVRIIDEAEDAARAEAENQTSSHGGDVEDGRDEPNPMKRMWEEETGEESSERAGQEQQQGQIVRDEL</sequence>
<reference evidence="12" key="1">
    <citation type="journal article" date="2023" name="Mol. Phylogenet. Evol.">
        <title>Genome-scale phylogeny and comparative genomics of the fungal order Sordariales.</title>
        <authorList>
            <person name="Hensen N."/>
            <person name="Bonometti L."/>
            <person name="Westerberg I."/>
            <person name="Brannstrom I.O."/>
            <person name="Guillou S."/>
            <person name="Cros-Aarteil S."/>
            <person name="Calhoun S."/>
            <person name="Haridas S."/>
            <person name="Kuo A."/>
            <person name="Mondo S."/>
            <person name="Pangilinan J."/>
            <person name="Riley R."/>
            <person name="LaButti K."/>
            <person name="Andreopoulos B."/>
            <person name="Lipzen A."/>
            <person name="Chen C."/>
            <person name="Yan M."/>
            <person name="Daum C."/>
            <person name="Ng V."/>
            <person name="Clum A."/>
            <person name="Steindorff A."/>
            <person name="Ohm R.A."/>
            <person name="Martin F."/>
            <person name="Silar P."/>
            <person name="Natvig D.O."/>
            <person name="Lalanne C."/>
            <person name="Gautier V."/>
            <person name="Ament-Velasquez S.L."/>
            <person name="Kruys A."/>
            <person name="Hutchinson M.I."/>
            <person name="Powell A.J."/>
            <person name="Barry K."/>
            <person name="Miller A.N."/>
            <person name="Grigoriev I.V."/>
            <person name="Debuchy R."/>
            <person name="Gladieux P."/>
            <person name="Hiltunen Thoren M."/>
            <person name="Johannesson H."/>
        </authorList>
    </citation>
    <scope>NUCLEOTIDE SEQUENCE</scope>
    <source>
        <strain evidence="12">CBS 958.72</strain>
    </source>
</reference>